<name>A0A255GPA8_9ACTN</name>
<evidence type="ECO:0000313" key="8">
    <source>
        <dbReference type="EMBL" id="OYO17657.1"/>
    </source>
</evidence>
<dbReference type="EMBL" id="NMVO01000001">
    <property type="protein sequence ID" value="OYO17657.1"/>
    <property type="molecule type" value="Genomic_DNA"/>
</dbReference>
<dbReference type="InterPro" id="IPR058679">
    <property type="entry name" value="RlmG_N"/>
</dbReference>
<dbReference type="Proteomes" id="UP000215896">
    <property type="component" value="Unassembled WGS sequence"/>
</dbReference>
<dbReference type="Pfam" id="PF26049">
    <property type="entry name" value="RLMG_N"/>
    <property type="match status" value="1"/>
</dbReference>
<keyword evidence="4 8" id="KW-0808">Transferase</keyword>
<sequence>MDPVDSLIWDEAQELIGDTDPGPVLVLDSPALAAAARERWPRVRAYADLLGSGSDSDALDATGAGLVLGRLPKSLGALSEYAQRIAAAADEGVRLLLGGRVKHMTRSMNDTLATRFAEVRASRGRQKSRVLHAGGPRPGPIDWPRRQHHDDLGLTLYAHGATFGGTKVDPGTRLLVGALDQLTGPSGAAVDLGCGNGTLTALLARRGWPVTGIDNSRAAVAATRATLTGNGLDGRVVLADGLTGVPDDSLDLIVCNPPFHVGTAKDSTPALRMFADAGRVLRPGGEFWAVWNAHLPYLPALRRGIGPTTIVTRDSQFIVTRSTSVTNPI</sequence>
<evidence type="ECO:0000256" key="4">
    <source>
        <dbReference type="ARBA" id="ARBA00022679"/>
    </source>
</evidence>
<feature type="region of interest" description="Disordered" evidence="5">
    <location>
        <begin position="125"/>
        <end position="145"/>
    </location>
</feature>
<proteinExistence type="predicted"/>
<dbReference type="GO" id="GO:0006364">
    <property type="term" value="P:rRNA processing"/>
    <property type="evidence" value="ECO:0007669"/>
    <property type="project" value="UniProtKB-KW"/>
</dbReference>
<evidence type="ECO:0000256" key="3">
    <source>
        <dbReference type="ARBA" id="ARBA00022603"/>
    </source>
</evidence>
<evidence type="ECO:0000256" key="2">
    <source>
        <dbReference type="ARBA" id="ARBA00022552"/>
    </source>
</evidence>
<dbReference type="GO" id="GO:0032259">
    <property type="term" value="P:methylation"/>
    <property type="evidence" value="ECO:0007669"/>
    <property type="project" value="UniProtKB-KW"/>
</dbReference>
<dbReference type="GO" id="GO:0008170">
    <property type="term" value="F:N-methyltransferase activity"/>
    <property type="evidence" value="ECO:0007669"/>
    <property type="project" value="UniProtKB-ARBA"/>
</dbReference>
<gene>
    <name evidence="8" type="ORF">CGZ94_01860</name>
</gene>
<evidence type="ECO:0000313" key="9">
    <source>
        <dbReference type="Proteomes" id="UP000215896"/>
    </source>
</evidence>
<dbReference type="GO" id="GO:0003676">
    <property type="term" value="F:nucleic acid binding"/>
    <property type="evidence" value="ECO:0007669"/>
    <property type="project" value="InterPro"/>
</dbReference>
<dbReference type="RefSeq" id="WP_094404454.1">
    <property type="nucleotide sequence ID" value="NZ_NMVO01000001.1"/>
</dbReference>
<dbReference type="OrthoDB" id="29650at2"/>
<dbReference type="SUPFAM" id="SSF53335">
    <property type="entry name" value="S-adenosyl-L-methionine-dependent methyltransferases"/>
    <property type="match status" value="1"/>
</dbReference>
<dbReference type="CDD" id="cd02440">
    <property type="entry name" value="AdoMet_MTases"/>
    <property type="match status" value="1"/>
</dbReference>
<dbReference type="GO" id="GO:0008757">
    <property type="term" value="F:S-adenosylmethionine-dependent methyltransferase activity"/>
    <property type="evidence" value="ECO:0007669"/>
    <property type="project" value="InterPro"/>
</dbReference>
<keyword evidence="1" id="KW-0963">Cytoplasm</keyword>
<evidence type="ECO:0000256" key="1">
    <source>
        <dbReference type="ARBA" id="ARBA00022490"/>
    </source>
</evidence>
<feature type="domain" description="RlmG N-terminal" evidence="7">
    <location>
        <begin position="62"/>
        <end position="133"/>
    </location>
</feature>
<dbReference type="Pfam" id="PF05175">
    <property type="entry name" value="MTS"/>
    <property type="match status" value="1"/>
</dbReference>
<accession>A0A255GPA8</accession>
<dbReference type="AlphaFoldDB" id="A0A255GPA8"/>
<organism evidence="8 9">
    <name type="scientific">Enemella evansiae</name>
    <dbReference type="NCBI Taxonomy" id="2016499"/>
    <lineage>
        <taxon>Bacteria</taxon>
        <taxon>Bacillati</taxon>
        <taxon>Actinomycetota</taxon>
        <taxon>Actinomycetes</taxon>
        <taxon>Propionibacteriales</taxon>
        <taxon>Propionibacteriaceae</taxon>
        <taxon>Enemella</taxon>
    </lineage>
</organism>
<evidence type="ECO:0000259" key="6">
    <source>
        <dbReference type="Pfam" id="PF05175"/>
    </source>
</evidence>
<reference evidence="8 9" key="1">
    <citation type="submission" date="2017-07" db="EMBL/GenBank/DDBJ databases">
        <title>Draft whole genome sequences of clinical Proprionibacteriaceae strains.</title>
        <authorList>
            <person name="Bernier A.-M."/>
            <person name="Bernard K."/>
            <person name="Domingo M.-C."/>
        </authorList>
    </citation>
    <scope>NUCLEOTIDE SEQUENCE [LARGE SCALE GENOMIC DNA]</scope>
    <source>
        <strain evidence="8 9">NML 030167</strain>
    </source>
</reference>
<dbReference type="PANTHER" id="PTHR47816">
    <property type="entry name" value="RIBOSOMAL RNA SMALL SUBUNIT METHYLTRANSFERASE C"/>
    <property type="match status" value="1"/>
</dbReference>
<dbReference type="Gene3D" id="3.40.50.150">
    <property type="entry name" value="Vaccinia Virus protein VP39"/>
    <property type="match status" value="2"/>
</dbReference>
<evidence type="ECO:0000259" key="7">
    <source>
        <dbReference type="Pfam" id="PF26049"/>
    </source>
</evidence>
<feature type="domain" description="Methyltransferase small" evidence="6">
    <location>
        <begin position="154"/>
        <end position="320"/>
    </location>
</feature>
<comment type="caution">
    <text evidence="8">The sequence shown here is derived from an EMBL/GenBank/DDBJ whole genome shotgun (WGS) entry which is preliminary data.</text>
</comment>
<dbReference type="InterPro" id="IPR002052">
    <property type="entry name" value="DNA_methylase_N6_adenine_CS"/>
</dbReference>
<evidence type="ECO:0000256" key="5">
    <source>
        <dbReference type="SAM" id="MobiDB-lite"/>
    </source>
</evidence>
<dbReference type="PROSITE" id="PS00092">
    <property type="entry name" value="N6_MTASE"/>
    <property type="match status" value="1"/>
</dbReference>
<protein>
    <submittedName>
        <fullName evidence="8">rRNA (Guanine-N2)-methyltransferase</fullName>
    </submittedName>
</protein>
<dbReference type="InterPro" id="IPR029063">
    <property type="entry name" value="SAM-dependent_MTases_sf"/>
</dbReference>
<keyword evidence="3 8" id="KW-0489">Methyltransferase</keyword>
<dbReference type="PANTHER" id="PTHR47816:SF5">
    <property type="entry name" value="RIBOSOMAL RNA LARGE SUBUNIT METHYLTRANSFERASE G"/>
    <property type="match status" value="1"/>
</dbReference>
<keyword evidence="9" id="KW-1185">Reference proteome</keyword>
<dbReference type="InterPro" id="IPR046977">
    <property type="entry name" value="RsmC/RlmG"/>
</dbReference>
<dbReference type="InterPro" id="IPR007848">
    <property type="entry name" value="Small_mtfrase_dom"/>
</dbReference>
<keyword evidence="2" id="KW-0698">rRNA processing</keyword>